<dbReference type="InterPro" id="IPR000719">
    <property type="entry name" value="Prot_kinase_dom"/>
</dbReference>
<name>A0AA35S026_GEOBA</name>
<dbReference type="FunFam" id="1.10.510.10:FF:000554">
    <property type="entry name" value="Predicted protein"/>
    <property type="match status" value="1"/>
</dbReference>
<evidence type="ECO:0000256" key="5">
    <source>
        <dbReference type="ARBA" id="ARBA00023137"/>
    </source>
</evidence>
<sequence length="171" mass="19661">MDMCHQIAKGMSYLAMKRFVHRDLAARNCMIDNGAVKVADFGLAEDMYGSNYCHNSRSEGGERVPIRWMAPESIDTNIYNQTTDVWSFGVTCWEVFTCGRIPYTGVSAMTLLSELRSGHRLERPSNVACSNEMWEMMTSCWLADPQQRPKFSRLFRKLYNLLDSDCAYLRL</sequence>
<dbReference type="EMBL" id="CASHTH010001751">
    <property type="protein sequence ID" value="CAI8019401.1"/>
    <property type="molecule type" value="Genomic_DNA"/>
</dbReference>
<reference evidence="7" key="1">
    <citation type="submission" date="2023-03" db="EMBL/GenBank/DDBJ databases">
        <authorList>
            <person name="Steffen K."/>
            <person name="Cardenas P."/>
        </authorList>
    </citation>
    <scope>NUCLEOTIDE SEQUENCE</scope>
</reference>
<keyword evidence="7" id="KW-0675">Receptor</keyword>
<evidence type="ECO:0000256" key="1">
    <source>
        <dbReference type="ARBA" id="ARBA00022679"/>
    </source>
</evidence>
<keyword evidence="2" id="KW-0547">Nucleotide-binding</keyword>
<keyword evidence="3" id="KW-0418">Kinase</keyword>
<comment type="caution">
    <text evidence="7">The sequence shown here is derived from an EMBL/GenBank/DDBJ whole genome shotgun (WGS) entry which is preliminary data.</text>
</comment>
<keyword evidence="4" id="KW-0067">ATP-binding</keyword>
<evidence type="ECO:0000313" key="7">
    <source>
        <dbReference type="EMBL" id="CAI8019401.1"/>
    </source>
</evidence>
<proteinExistence type="predicted"/>
<dbReference type="GO" id="GO:0007169">
    <property type="term" value="P:cell surface receptor protein tyrosine kinase signaling pathway"/>
    <property type="evidence" value="ECO:0007669"/>
    <property type="project" value="TreeGrafter"/>
</dbReference>
<gene>
    <name evidence="7" type="ORF">GBAR_LOCUS11662</name>
</gene>
<dbReference type="SMART" id="SM00219">
    <property type="entry name" value="TyrKc"/>
    <property type="match status" value="1"/>
</dbReference>
<evidence type="ECO:0000256" key="3">
    <source>
        <dbReference type="ARBA" id="ARBA00022777"/>
    </source>
</evidence>
<dbReference type="GO" id="GO:0005886">
    <property type="term" value="C:plasma membrane"/>
    <property type="evidence" value="ECO:0007669"/>
    <property type="project" value="TreeGrafter"/>
</dbReference>
<dbReference type="Gene3D" id="1.10.510.10">
    <property type="entry name" value="Transferase(Phosphotransferase) domain 1"/>
    <property type="match status" value="1"/>
</dbReference>
<dbReference type="PROSITE" id="PS50011">
    <property type="entry name" value="PROTEIN_KINASE_DOM"/>
    <property type="match status" value="1"/>
</dbReference>
<keyword evidence="1" id="KW-0808">Transferase</keyword>
<evidence type="ECO:0000313" key="8">
    <source>
        <dbReference type="Proteomes" id="UP001174909"/>
    </source>
</evidence>
<dbReference type="PANTHER" id="PTHR24416">
    <property type="entry name" value="TYROSINE-PROTEIN KINASE RECEPTOR"/>
    <property type="match status" value="1"/>
</dbReference>
<dbReference type="AlphaFoldDB" id="A0AA35S026"/>
<feature type="domain" description="Protein kinase" evidence="6">
    <location>
        <begin position="1"/>
        <end position="162"/>
    </location>
</feature>
<protein>
    <submittedName>
        <fullName evidence="7">Fibroblast growth factor receptor 1</fullName>
    </submittedName>
</protein>
<dbReference type="Proteomes" id="UP001174909">
    <property type="component" value="Unassembled WGS sequence"/>
</dbReference>
<dbReference type="GO" id="GO:0004714">
    <property type="term" value="F:transmembrane receptor protein tyrosine kinase activity"/>
    <property type="evidence" value="ECO:0007669"/>
    <property type="project" value="TreeGrafter"/>
</dbReference>
<dbReference type="PROSITE" id="PS00109">
    <property type="entry name" value="PROTEIN_KINASE_TYR"/>
    <property type="match status" value="1"/>
</dbReference>
<organism evidence="7 8">
    <name type="scientific">Geodia barretti</name>
    <name type="common">Barrett's horny sponge</name>
    <dbReference type="NCBI Taxonomy" id="519541"/>
    <lineage>
        <taxon>Eukaryota</taxon>
        <taxon>Metazoa</taxon>
        <taxon>Porifera</taxon>
        <taxon>Demospongiae</taxon>
        <taxon>Heteroscleromorpha</taxon>
        <taxon>Tetractinellida</taxon>
        <taxon>Astrophorina</taxon>
        <taxon>Geodiidae</taxon>
        <taxon>Geodia</taxon>
    </lineage>
</organism>
<evidence type="ECO:0000259" key="6">
    <source>
        <dbReference type="PROSITE" id="PS50011"/>
    </source>
</evidence>
<dbReference type="PANTHER" id="PTHR24416:SF611">
    <property type="entry name" value="TYROSINE-PROTEIN KINASE TRANSMEMBRANE RECEPTOR ROR"/>
    <property type="match status" value="1"/>
</dbReference>
<dbReference type="InterPro" id="IPR020635">
    <property type="entry name" value="Tyr_kinase_cat_dom"/>
</dbReference>
<dbReference type="InterPro" id="IPR011009">
    <property type="entry name" value="Kinase-like_dom_sf"/>
</dbReference>
<dbReference type="Pfam" id="PF07714">
    <property type="entry name" value="PK_Tyr_Ser-Thr"/>
    <property type="match status" value="1"/>
</dbReference>
<keyword evidence="8" id="KW-1185">Reference proteome</keyword>
<accession>A0AA35S026</accession>
<evidence type="ECO:0000256" key="2">
    <source>
        <dbReference type="ARBA" id="ARBA00022741"/>
    </source>
</evidence>
<evidence type="ECO:0000256" key="4">
    <source>
        <dbReference type="ARBA" id="ARBA00022840"/>
    </source>
</evidence>
<dbReference type="SUPFAM" id="SSF56112">
    <property type="entry name" value="Protein kinase-like (PK-like)"/>
    <property type="match status" value="1"/>
</dbReference>
<dbReference type="PRINTS" id="PR00109">
    <property type="entry name" value="TYRKINASE"/>
</dbReference>
<dbReference type="GO" id="GO:0043235">
    <property type="term" value="C:receptor complex"/>
    <property type="evidence" value="ECO:0007669"/>
    <property type="project" value="TreeGrafter"/>
</dbReference>
<dbReference type="GO" id="GO:0005524">
    <property type="term" value="F:ATP binding"/>
    <property type="evidence" value="ECO:0007669"/>
    <property type="project" value="UniProtKB-KW"/>
</dbReference>
<dbReference type="InterPro" id="IPR050122">
    <property type="entry name" value="RTK"/>
</dbReference>
<dbReference type="InterPro" id="IPR001245">
    <property type="entry name" value="Ser-Thr/Tyr_kinase_cat_dom"/>
</dbReference>
<dbReference type="InterPro" id="IPR008266">
    <property type="entry name" value="Tyr_kinase_AS"/>
</dbReference>
<keyword evidence="5" id="KW-0829">Tyrosine-protein kinase</keyword>
<dbReference type="CDD" id="cd00192">
    <property type="entry name" value="PTKc"/>
    <property type="match status" value="1"/>
</dbReference>